<proteinExistence type="predicted"/>
<dbReference type="SUPFAM" id="SSF54593">
    <property type="entry name" value="Glyoxalase/Bleomycin resistance protein/Dihydroxybiphenyl dioxygenase"/>
    <property type="match status" value="1"/>
</dbReference>
<dbReference type="InterPro" id="IPR029068">
    <property type="entry name" value="Glyas_Bleomycin-R_OHBP_Dase"/>
</dbReference>
<reference evidence="2 3" key="1">
    <citation type="submission" date="2016-10" db="EMBL/GenBank/DDBJ databases">
        <authorList>
            <person name="de Groot N.N."/>
        </authorList>
    </citation>
    <scope>NUCLEOTIDE SEQUENCE [LARGE SCALE GENOMIC DNA]</scope>
    <source>
        <strain evidence="2 3">DSM 44892</strain>
    </source>
</reference>
<gene>
    <name evidence="2" type="ORF">SAMN05444695_102139</name>
</gene>
<dbReference type="EMBL" id="FNDN01000002">
    <property type="protein sequence ID" value="SDH49995.1"/>
    <property type="molecule type" value="Genomic_DNA"/>
</dbReference>
<dbReference type="InterPro" id="IPR041581">
    <property type="entry name" value="Glyoxalase_6"/>
</dbReference>
<evidence type="ECO:0000313" key="3">
    <source>
        <dbReference type="Proteomes" id="UP000183263"/>
    </source>
</evidence>
<keyword evidence="3" id="KW-1185">Reference proteome</keyword>
<dbReference type="PROSITE" id="PS51819">
    <property type="entry name" value="VOC"/>
    <property type="match status" value="1"/>
</dbReference>
<dbReference type="CDD" id="cd06587">
    <property type="entry name" value="VOC"/>
    <property type="match status" value="1"/>
</dbReference>
<accession>A0A1G8CWY4</accession>
<dbReference type="AlphaFoldDB" id="A0A1G8CWY4"/>
<organism evidence="2 3">
    <name type="scientific">Rhodococcus triatomae</name>
    <dbReference type="NCBI Taxonomy" id="300028"/>
    <lineage>
        <taxon>Bacteria</taxon>
        <taxon>Bacillati</taxon>
        <taxon>Actinomycetota</taxon>
        <taxon>Actinomycetes</taxon>
        <taxon>Mycobacteriales</taxon>
        <taxon>Nocardiaceae</taxon>
        <taxon>Rhodococcus</taxon>
    </lineage>
</organism>
<dbReference type="InterPro" id="IPR037523">
    <property type="entry name" value="VOC_core"/>
</dbReference>
<dbReference type="Proteomes" id="UP000183263">
    <property type="component" value="Unassembled WGS sequence"/>
</dbReference>
<protein>
    <recommendedName>
        <fullName evidence="1">VOC domain-containing protein</fullName>
    </recommendedName>
</protein>
<evidence type="ECO:0000259" key="1">
    <source>
        <dbReference type="PROSITE" id="PS51819"/>
    </source>
</evidence>
<sequence length="124" mass="13855">MINSILLSSTAPERLRDWYASAFGVATERTPGEPGYDVLDFDGFYVMLDRRDDVGSANPEPGRVILNVEVEDARGTARRLDEIGTRWLAPLEDRDGSWFATAVDPDGNYVQLIQLSEKMKAEMS</sequence>
<dbReference type="Pfam" id="PF18029">
    <property type="entry name" value="Glyoxalase_6"/>
    <property type="match status" value="1"/>
</dbReference>
<name>A0A1G8CWY4_9NOCA</name>
<evidence type="ECO:0000313" key="2">
    <source>
        <dbReference type="EMBL" id="SDH49995.1"/>
    </source>
</evidence>
<dbReference type="Gene3D" id="3.10.180.10">
    <property type="entry name" value="2,3-Dihydroxybiphenyl 1,2-Dioxygenase, domain 1"/>
    <property type="match status" value="1"/>
</dbReference>
<feature type="domain" description="VOC" evidence="1">
    <location>
        <begin position="1"/>
        <end position="115"/>
    </location>
</feature>